<keyword evidence="3" id="KW-1185">Reference proteome</keyword>
<name>A0AAW0QRF7_9PEZI</name>
<keyword evidence="1" id="KW-1133">Transmembrane helix</keyword>
<feature type="transmembrane region" description="Helical" evidence="1">
    <location>
        <begin position="192"/>
        <end position="211"/>
    </location>
</feature>
<accession>A0AAW0QRF7</accession>
<proteinExistence type="predicted"/>
<dbReference type="AlphaFoldDB" id="A0AAW0QRF7"/>
<comment type="caution">
    <text evidence="2">The sequence shown here is derived from an EMBL/GenBank/DDBJ whole genome shotgun (WGS) entry which is preliminary data.</text>
</comment>
<protein>
    <submittedName>
        <fullName evidence="2">Uncharacterized protein</fullName>
    </submittedName>
</protein>
<evidence type="ECO:0000313" key="3">
    <source>
        <dbReference type="Proteomes" id="UP001392437"/>
    </source>
</evidence>
<keyword evidence="1" id="KW-0812">Transmembrane</keyword>
<evidence type="ECO:0000256" key="1">
    <source>
        <dbReference type="SAM" id="Phobius"/>
    </source>
</evidence>
<organism evidence="2 3">
    <name type="scientific">Apiospora kogelbergensis</name>
    <dbReference type="NCBI Taxonomy" id="1337665"/>
    <lineage>
        <taxon>Eukaryota</taxon>
        <taxon>Fungi</taxon>
        <taxon>Dikarya</taxon>
        <taxon>Ascomycota</taxon>
        <taxon>Pezizomycotina</taxon>
        <taxon>Sordariomycetes</taxon>
        <taxon>Xylariomycetidae</taxon>
        <taxon>Amphisphaeriales</taxon>
        <taxon>Apiosporaceae</taxon>
        <taxon>Apiospora</taxon>
    </lineage>
</organism>
<sequence length="520" mass="59266">MLDGTLTTIMEEDFFENTSPELAGHKGAFTEESDYVTDFEESPPSDVWIVRMEKEVAQSTRKEIIEEVVPFNHELLPQSLAPDFIRGDAGYPQCIITTHMYRVWNDNKYHLEKKTEFAVPEWKMLQQHDLEQYKDTGFSPAGNVFAHPTKICRVWVRKAWLLIRFFFDNMSEDAATIYVFFAASLSRHSRKLIGIIGVLVLLLTLSLHAAWSVPDALLDRSTAINHEAASILRNVSVGEMRPRLLEVKANKLEPVKVRLMNSRLDDWANLAGHLAEAQKLMNSLAGHMDEFSLKVEIAGMEIHQAYDNALFDLRRRPDLPWSSWHKRLGGMKSPTEEEVRQGLLGGTLTLQSRLDSLIDDAGQMRRDISGVARQLKSAVKRVTQSKQIRQRELSAMMNQTSSWAAWLRHSRSGGHAKELERDIEAAEAVLEYVLMVGAFIHSIPVHEVQDDLARARRRLRALGEPSPSLKLKVYFYFLLAGITPEQQEAMERVTDLTSFFDVRPSYRLPVVDAGSTHSWR</sequence>
<gene>
    <name evidence="2" type="ORF">PG999_009528</name>
</gene>
<dbReference type="Proteomes" id="UP001392437">
    <property type="component" value="Unassembled WGS sequence"/>
</dbReference>
<evidence type="ECO:0000313" key="2">
    <source>
        <dbReference type="EMBL" id="KAK8106169.1"/>
    </source>
</evidence>
<keyword evidence="1" id="KW-0472">Membrane</keyword>
<dbReference type="EMBL" id="JAQQWP010000008">
    <property type="protein sequence ID" value="KAK8106169.1"/>
    <property type="molecule type" value="Genomic_DNA"/>
</dbReference>
<reference evidence="2 3" key="1">
    <citation type="submission" date="2023-01" db="EMBL/GenBank/DDBJ databases">
        <title>Analysis of 21 Apiospora genomes using comparative genomics revels a genus with tremendous synthesis potential of carbohydrate active enzymes and secondary metabolites.</title>
        <authorList>
            <person name="Sorensen T."/>
        </authorList>
    </citation>
    <scope>NUCLEOTIDE SEQUENCE [LARGE SCALE GENOMIC DNA]</scope>
    <source>
        <strain evidence="2 3">CBS 117206</strain>
    </source>
</reference>